<evidence type="ECO:0008006" key="3">
    <source>
        <dbReference type="Google" id="ProtNLM"/>
    </source>
</evidence>
<evidence type="ECO:0000313" key="2">
    <source>
        <dbReference type="Proteomes" id="UP000029585"/>
    </source>
</evidence>
<accession>A0A096B198</accession>
<dbReference type="Proteomes" id="UP000029585">
    <property type="component" value="Unassembled WGS sequence"/>
</dbReference>
<dbReference type="PATRIC" id="fig|742738.3.peg.4037"/>
<evidence type="ECO:0000313" key="1">
    <source>
        <dbReference type="EMBL" id="KGF52805.1"/>
    </source>
</evidence>
<dbReference type="HOGENOM" id="CLU_135494_1_0_9"/>
<organism evidence="1 2">
    <name type="scientific">Flavonifractor plautii 1_3_50AFAA</name>
    <dbReference type="NCBI Taxonomy" id="742738"/>
    <lineage>
        <taxon>Bacteria</taxon>
        <taxon>Bacillati</taxon>
        <taxon>Bacillota</taxon>
        <taxon>Clostridia</taxon>
        <taxon>Eubacteriales</taxon>
        <taxon>Oscillospiraceae</taxon>
        <taxon>Flavonifractor</taxon>
    </lineage>
</organism>
<protein>
    <recommendedName>
        <fullName evidence="3">DUF3783 domain-containing protein</fullName>
    </recommendedName>
</protein>
<keyword evidence="2" id="KW-1185">Reference proteome</keyword>
<name>A0A096B198_FLAPL</name>
<dbReference type="AlphaFoldDB" id="A0A096B198"/>
<proteinExistence type="predicted"/>
<comment type="caution">
    <text evidence="1">The sequence shown here is derived from an EMBL/GenBank/DDBJ whole genome shotgun (WGS) entry which is preliminary data.</text>
</comment>
<gene>
    <name evidence="1" type="ORF">HMPREF9460_03922</name>
</gene>
<dbReference type="InterPro" id="IPR016621">
    <property type="entry name" value="UCP014543"/>
</dbReference>
<dbReference type="Pfam" id="PF12646">
    <property type="entry name" value="DUF3783"/>
    <property type="match status" value="1"/>
</dbReference>
<sequence length="135" mass="15056">MPMNTPTILLYNLDNPRGAKIRRMCLPLRLRTALVPREAYGLPLGELAEGVVPEAPYDGDGFDDEMLLIVNCPGPLLDLFLQAFRRQKLAPVRLKAVLTPTNREWDSVALHAELCRERQAIAEGQAAHRKGQDGE</sequence>
<dbReference type="EMBL" id="ADLO01000120">
    <property type="protein sequence ID" value="KGF52805.1"/>
    <property type="molecule type" value="Genomic_DNA"/>
</dbReference>
<dbReference type="eggNOG" id="ENOG5032ZC1">
    <property type="taxonomic scope" value="Bacteria"/>
</dbReference>
<reference evidence="1 2" key="1">
    <citation type="submission" date="2011-08" db="EMBL/GenBank/DDBJ databases">
        <title>The Genome Sequence of Clostridium orbiscindens 1_3_50AFAA.</title>
        <authorList>
            <consortium name="The Broad Institute Genome Sequencing Platform"/>
            <person name="Earl A."/>
            <person name="Ward D."/>
            <person name="Feldgarden M."/>
            <person name="Gevers D."/>
            <person name="Daigneault M."/>
            <person name="Strauss J."/>
            <person name="Allen-Vercoe E."/>
            <person name="Young S.K."/>
            <person name="Zeng Q."/>
            <person name="Gargeya S."/>
            <person name="Fitzgerald M."/>
            <person name="Haas B."/>
            <person name="Abouelleil A."/>
            <person name="Alvarado L."/>
            <person name="Arachchi H.M."/>
            <person name="Berlin A."/>
            <person name="Brown A."/>
            <person name="Chapman S.B."/>
            <person name="Chen Z."/>
            <person name="Dunbar C."/>
            <person name="Freedman E."/>
            <person name="Gearin G."/>
            <person name="Gellesch M."/>
            <person name="Goldberg J."/>
            <person name="Griggs A."/>
            <person name="Gujja S."/>
            <person name="Heiman D."/>
            <person name="Howarth C."/>
            <person name="Larson L."/>
            <person name="Lui A."/>
            <person name="MacDonald P.J.P."/>
            <person name="Montmayeur A."/>
            <person name="Murphy C."/>
            <person name="Neiman D."/>
            <person name="Pearson M."/>
            <person name="Priest M."/>
            <person name="Roberts A."/>
            <person name="Saif S."/>
            <person name="Shea T."/>
            <person name="Shenoy N."/>
            <person name="Sisk P."/>
            <person name="Stolte C."/>
            <person name="Sykes S."/>
            <person name="Wortman J."/>
            <person name="Nusbaum C."/>
            <person name="Birren B."/>
        </authorList>
    </citation>
    <scope>NUCLEOTIDE SEQUENCE [LARGE SCALE GENOMIC DNA]</scope>
    <source>
        <strain evidence="1 2">1_3_50AFAA</strain>
    </source>
</reference>